<protein>
    <submittedName>
        <fullName evidence="1">Uncharacterized protein</fullName>
    </submittedName>
</protein>
<reference evidence="1 2" key="1">
    <citation type="journal article" date="2014" name="Int. J. Syst. Evol. Microbiol.">
        <title>Nocardia vulneris sp. nov., isolated from wounds of human patients in North America.</title>
        <authorList>
            <person name="Lasker B.A."/>
            <person name="Bell M."/>
            <person name="Klenk H.P."/>
            <person name="Sproer C."/>
            <person name="Schumann C."/>
            <person name="Schumann P."/>
            <person name="Brown J.M."/>
        </authorList>
    </citation>
    <scope>NUCLEOTIDE SEQUENCE [LARGE SCALE GENOMIC DNA]</scope>
    <source>
        <strain evidence="1 2">W9851</strain>
    </source>
</reference>
<sequence length="61" mass="6973">MRPAVPFTAHDAARDIRDTLIADGFKVQRCDCCPWSGREFIYSMPNGDRFRVTVTKLRGRA</sequence>
<dbReference type="RefSeq" id="WP_043673699.1">
    <property type="nucleotide sequence ID" value="NZ_BDCI01000004.1"/>
</dbReference>
<gene>
    <name evidence="1" type="ORF">FG87_22085</name>
</gene>
<accession>A0ABR4ZCG6</accession>
<keyword evidence="2" id="KW-1185">Reference proteome</keyword>
<name>A0ABR4ZCG6_9NOCA</name>
<proteinExistence type="predicted"/>
<evidence type="ECO:0000313" key="1">
    <source>
        <dbReference type="EMBL" id="KIA63050.1"/>
    </source>
</evidence>
<dbReference type="Proteomes" id="UP000031364">
    <property type="component" value="Unassembled WGS sequence"/>
</dbReference>
<evidence type="ECO:0000313" key="2">
    <source>
        <dbReference type="Proteomes" id="UP000031364"/>
    </source>
</evidence>
<dbReference type="EMBL" id="JNFP01000026">
    <property type="protein sequence ID" value="KIA63050.1"/>
    <property type="molecule type" value="Genomic_DNA"/>
</dbReference>
<comment type="caution">
    <text evidence="1">The sequence shown here is derived from an EMBL/GenBank/DDBJ whole genome shotgun (WGS) entry which is preliminary data.</text>
</comment>
<organism evidence="1 2">
    <name type="scientific">Nocardia vulneris</name>
    <dbReference type="NCBI Taxonomy" id="1141657"/>
    <lineage>
        <taxon>Bacteria</taxon>
        <taxon>Bacillati</taxon>
        <taxon>Actinomycetota</taxon>
        <taxon>Actinomycetes</taxon>
        <taxon>Mycobacteriales</taxon>
        <taxon>Nocardiaceae</taxon>
        <taxon>Nocardia</taxon>
    </lineage>
</organism>